<dbReference type="EMBL" id="JAUFQS010000026">
    <property type="protein sequence ID" value="MDN3689422.1"/>
    <property type="molecule type" value="Genomic_DNA"/>
</dbReference>
<feature type="chain" id="PRO_5046902884" description="DUF3299 domain-containing protein" evidence="1">
    <location>
        <begin position="18"/>
        <end position="141"/>
    </location>
</feature>
<keyword evidence="1" id="KW-0732">Signal</keyword>
<organism evidence="2 3">
    <name type="scientific">Cyclobacterium jeungdonense</name>
    <dbReference type="NCBI Taxonomy" id="708087"/>
    <lineage>
        <taxon>Bacteria</taxon>
        <taxon>Pseudomonadati</taxon>
        <taxon>Bacteroidota</taxon>
        <taxon>Cytophagia</taxon>
        <taxon>Cytophagales</taxon>
        <taxon>Cyclobacteriaceae</taxon>
        <taxon>Cyclobacterium</taxon>
    </lineage>
</organism>
<dbReference type="Gene3D" id="2.40.50.870">
    <property type="entry name" value="Protein of unknown function (DUF3299)"/>
    <property type="match status" value="1"/>
</dbReference>
<dbReference type="RefSeq" id="WP_163386359.1">
    <property type="nucleotide sequence ID" value="NZ_JAUFQS010000026.1"/>
</dbReference>
<accession>A0ABT8CB98</accession>
<proteinExistence type="predicted"/>
<evidence type="ECO:0000313" key="3">
    <source>
        <dbReference type="Proteomes" id="UP001236663"/>
    </source>
</evidence>
<evidence type="ECO:0000313" key="2">
    <source>
        <dbReference type="EMBL" id="MDN3689422.1"/>
    </source>
</evidence>
<dbReference type="Proteomes" id="UP001236663">
    <property type="component" value="Unassembled WGS sequence"/>
</dbReference>
<feature type="signal peptide" evidence="1">
    <location>
        <begin position="1"/>
        <end position="17"/>
    </location>
</feature>
<name>A0ABT8CB98_9BACT</name>
<evidence type="ECO:0008006" key="4">
    <source>
        <dbReference type="Google" id="ProtNLM"/>
    </source>
</evidence>
<reference evidence="3" key="1">
    <citation type="journal article" date="2019" name="Int. J. Syst. Evol. Microbiol.">
        <title>The Global Catalogue of Microorganisms (GCM) 10K type strain sequencing project: providing services to taxonomists for standard genome sequencing and annotation.</title>
        <authorList>
            <consortium name="The Broad Institute Genomics Platform"/>
            <consortium name="The Broad Institute Genome Sequencing Center for Infectious Disease"/>
            <person name="Wu L."/>
            <person name="Ma J."/>
        </authorList>
    </citation>
    <scope>NUCLEOTIDE SEQUENCE [LARGE SCALE GENOMIC DNA]</scope>
    <source>
        <strain evidence="3">CECT 7706</strain>
    </source>
</reference>
<keyword evidence="3" id="KW-1185">Reference proteome</keyword>
<gene>
    <name evidence="2" type="ORF">QWZ15_16430</name>
</gene>
<sequence length="141" mass="15911">MKYLIILLTFFSFSAQAQQNSVWKDLSKVTYEIGEDEFGELYLPVFDEKVRGLEGKEITADGYIIPFEGMFKPEHIILSSLPLAECFFCGSGGPETVMEVMLEEPIKYTSKKVQVKGTLVLNAKDPEKLMYILTDAQLISP</sequence>
<evidence type="ECO:0000256" key="1">
    <source>
        <dbReference type="SAM" id="SignalP"/>
    </source>
</evidence>
<protein>
    <recommendedName>
        <fullName evidence="4">DUF3299 domain-containing protein</fullName>
    </recommendedName>
</protein>
<comment type="caution">
    <text evidence="2">The sequence shown here is derived from an EMBL/GenBank/DDBJ whole genome shotgun (WGS) entry which is preliminary data.</text>
</comment>